<reference evidence="2 3" key="1">
    <citation type="submission" date="2019-03" db="EMBL/GenBank/DDBJ databases">
        <authorList>
            <person name="Kox A.R. M."/>
        </authorList>
    </citation>
    <scope>NUCLEOTIDE SEQUENCE [LARGE SCALE GENOMIC DNA]</scope>
    <source>
        <strain evidence="2">MTUNDRAET4 annotated genome</strain>
    </source>
</reference>
<feature type="domain" description="Glycosyl transferase family 1" evidence="1">
    <location>
        <begin position="226"/>
        <end position="371"/>
    </location>
</feature>
<dbReference type="Pfam" id="PF00534">
    <property type="entry name" value="Glycos_transf_1"/>
    <property type="match status" value="1"/>
</dbReference>
<dbReference type="AlphaFoldDB" id="A0A4V6IMX5"/>
<dbReference type="SUPFAM" id="SSF53756">
    <property type="entry name" value="UDP-Glycosyltransferase/glycogen phosphorylase"/>
    <property type="match status" value="1"/>
</dbReference>
<protein>
    <submittedName>
        <fullName evidence="2">Putative Glycosyltransferase involved in cell wall bisynthesis</fullName>
    </submittedName>
</protein>
<dbReference type="InterPro" id="IPR001296">
    <property type="entry name" value="Glyco_trans_1"/>
</dbReference>
<sequence length="400" mass="43909">MRIVFMCDFIAPKGGAARVGVDLVQLLAAQSIPVKVLAGEPYEGGLADDISVVSLNQQKLLLTDPRIGVFRGLFNTAAHAAVTKLIDQTDTPDTVYIINSWSQILSPSIFAALRRVSRRVLVYAHDYFLACPNGGYFDFGHGEPCERAPLSLSCFATQCDKRNYMQKIWRTGMGAMRRLNWNVDLNGSRIIVVHEGMVKYLARGGIAEQSISVVRNPSKPFTAVPVKAEHNREILYVGTLTTEKGVDVLVDALRERPWTLNMFGEGEIRFPPAPNIIAHGFQSHETIGRAAERSRLLIMPSRVRETFGLSALEALGAGVPVVISSQAQVAADIRTHQCGVVLPAVDKASILKAVDDLYADDGRTGELSRRASRAHAMISPSFDEWTAQILRICQSMLKSH</sequence>
<evidence type="ECO:0000313" key="2">
    <source>
        <dbReference type="EMBL" id="VFU09327.1"/>
    </source>
</evidence>
<proteinExistence type="predicted"/>
<dbReference type="GO" id="GO:0016757">
    <property type="term" value="F:glycosyltransferase activity"/>
    <property type="evidence" value="ECO:0007669"/>
    <property type="project" value="InterPro"/>
</dbReference>
<dbReference type="EMBL" id="LR536450">
    <property type="protein sequence ID" value="VFU09327.1"/>
    <property type="molecule type" value="Genomic_DNA"/>
</dbReference>
<dbReference type="KEGG" id="mtun:MTUNDRAET4_2440"/>
<name>A0A4V6IMX5_METTU</name>
<evidence type="ECO:0000313" key="3">
    <source>
        <dbReference type="Proteomes" id="UP000294360"/>
    </source>
</evidence>
<dbReference type="Proteomes" id="UP000294360">
    <property type="component" value="Chromosome"/>
</dbReference>
<accession>A0A4V6IMX5</accession>
<dbReference type="OrthoDB" id="9807414at2"/>
<dbReference type="Gene3D" id="3.40.50.2000">
    <property type="entry name" value="Glycogen Phosphorylase B"/>
    <property type="match status" value="2"/>
</dbReference>
<dbReference type="CDD" id="cd03801">
    <property type="entry name" value="GT4_PimA-like"/>
    <property type="match status" value="1"/>
</dbReference>
<dbReference type="PANTHER" id="PTHR12526">
    <property type="entry name" value="GLYCOSYLTRANSFERASE"/>
    <property type="match status" value="1"/>
</dbReference>
<organism evidence="2 3">
    <name type="scientific">Methylocella tundrae</name>
    <dbReference type="NCBI Taxonomy" id="227605"/>
    <lineage>
        <taxon>Bacteria</taxon>
        <taxon>Pseudomonadati</taxon>
        <taxon>Pseudomonadota</taxon>
        <taxon>Alphaproteobacteria</taxon>
        <taxon>Hyphomicrobiales</taxon>
        <taxon>Beijerinckiaceae</taxon>
        <taxon>Methylocella</taxon>
    </lineage>
</organism>
<gene>
    <name evidence="2" type="ORF">MTUNDRAET4_2440</name>
</gene>
<keyword evidence="2" id="KW-0808">Transferase</keyword>
<evidence type="ECO:0000259" key="1">
    <source>
        <dbReference type="Pfam" id="PF00534"/>
    </source>
</evidence>